<dbReference type="Proteomes" id="UP001498398">
    <property type="component" value="Unassembled WGS sequence"/>
</dbReference>
<feature type="compositionally biased region" description="Polar residues" evidence="2">
    <location>
        <begin position="38"/>
        <end position="47"/>
    </location>
</feature>
<evidence type="ECO:0000313" key="4">
    <source>
        <dbReference type="Proteomes" id="UP001498398"/>
    </source>
</evidence>
<sequence length="221" mass="24978">MERETVEKDLSAITKTTHSGIMHLLHSQEHFPTRKEQPQSGELQTARPTAAEDRLGPSQDDVIPAPEYDLDVELAYPEPWQLENRARARPSESKSENSLEKELADCEARLLLCEKALDDAKTELVDTKIQLQDLENAKSLIERRLQKYETMWANIVDYKEMEHPSVKVLQSKLLGTTKRIATGDMTLKQMVETCRLAETLLESIGFLSSLNAIADASRKSS</sequence>
<protein>
    <submittedName>
        <fullName evidence="3">Uncharacterized protein</fullName>
    </submittedName>
</protein>
<proteinExistence type="predicted"/>
<accession>A0ABR1JEA3</accession>
<feature type="coiled-coil region" evidence="1">
    <location>
        <begin position="103"/>
        <end position="151"/>
    </location>
</feature>
<organism evidence="3 4">
    <name type="scientific">Marasmiellus scandens</name>
    <dbReference type="NCBI Taxonomy" id="2682957"/>
    <lineage>
        <taxon>Eukaryota</taxon>
        <taxon>Fungi</taxon>
        <taxon>Dikarya</taxon>
        <taxon>Basidiomycota</taxon>
        <taxon>Agaricomycotina</taxon>
        <taxon>Agaricomycetes</taxon>
        <taxon>Agaricomycetidae</taxon>
        <taxon>Agaricales</taxon>
        <taxon>Marasmiineae</taxon>
        <taxon>Omphalotaceae</taxon>
        <taxon>Marasmiellus</taxon>
    </lineage>
</organism>
<feature type="region of interest" description="Disordered" evidence="2">
    <location>
        <begin position="26"/>
        <end position="64"/>
    </location>
</feature>
<keyword evidence="4" id="KW-1185">Reference proteome</keyword>
<name>A0ABR1JEA3_9AGAR</name>
<gene>
    <name evidence="3" type="ORF">VKT23_010434</name>
</gene>
<dbReference type="EMBL" id="JBANRG010000020">
    <property type="protein sequence ID" value="KAK7457134.1"/>
    <property type="molecule type" value="Genomic_DNA"/>
</dbReference>
<keyword evidence="1" id="KW-0175">Coiled coil</keyword>
<evidence type="ECO:0000256" key="2">
    <source>
        <dbReference type="SAM" id="MobiDB-lite"/>
    </source>
</evidence>
<evidence type="ECO:0000256" key="1">
    <source>
        <dbReference type="SAM" id="Coils"/>
    </source>
</evidence>
<reference evidence="3 4" key="1">
    <citation type="submission" date="2024-01" db="EMBL/GenBank/DDBJ databases">
        <title>A draft genome for the cacao thread blight pathogen Marasmiellus scandens.</title>
        <authorList>
            <person name="Baruah I.K."/>
            <person name="Leung J."/>
            <person name="Bukari Y."/>
            <person name="Amoako-Attah I."/>
            <person name="Meinhardt L.W."/>
            <person name="Bailey B.A."/>
            <person name="Cohen S.P."/>
        </authorList>
    </citation>
    <scope>NUCLEOTIDE SEQUENCE [LARGE SCALE GENOMIC DNA]</scope>
    <source>
        <strain evidence="3 4">GH-19</strain>
    </source>
</reference>
<feature type="compositionally biased region" description="Basic and acidic residues" evidence="2">
    <location>
        <begin position="1"/>
        <end position="10"/>
    </location>
</feature>
<feature type="region of interest" description="Disordered" evidence="2">
    <location>
        <begin position="1"/>
        <end position="20"/>
    </location>
</feature>
<comment type="caution">
    <text evidence="3">The sequence shown here is derived from an EMBL/GenBank/DDBJ whole genome shotgun (WGS) entry which is preliminary data.</text>
</comment>
<evidence type="ECO:0000313" key="3">
    <source>
        <dbReference type="EMBL" id="KAK7457134.1"/>
    </source>
</evidence>
<feature type="compositionally biased region" description="Basic and acidic residues" evidence="2">
    <location>
        <begin position="26"/>
        <end position="37"/>
    </location>
</feature>